<evidence type="ECO:0000256" key="3">
    <source>
        <dbReference type="ARBA" id="ARBA00022771"/>
    </source>
</evidence>
<dbReference type="OMA" id="HECKEEP"/>
<organism evidence="9 10">
    <name type="scientific">Sorghum bicolor</name>
    <name type="common">Sorghum</name>
    <name type="synonym">Sorghum vulgare</name>
    <dbReference type="NCBI Taxonomy" id="4558"/>
    <lineage>
        <taxon>Eukaryota</taxon>
        <taxon>Viridiplantae</taxon>
        <taxon>Streptophyta</taxon>
        <taxon>Embryophyta</taxon>
        <taxon>Tracheophyta</taxon>
        <taxon>Spermatophyta</taxon>
        <taxon>Magnoliopsida</taxon>
        <taxon>Liliopsida</taxon>
        <taxon>Poales</taxon>
        <taxon>Poaceae</taxon>
        <taxon>PACMAD clade</taxon>
        <taxon>Panicoideae</taxon>
        <taxon>Andropogonodae</taxon>
        <taxon>Andropogoneae</taxon>
        <taxon>Sorghinae</taxon>
        <taxon>Sorghum</taxon>
    </lineage>
</organism>
<feature type="region of interest" description="Disordered" evidence="6">
    <location>
        <begin position="1"/>
        <end position="47"/>
    </location>
</feature>
<dbReference type="Pfam" id="PF08646">
    <property type="entry name" value="Rep_fac-A_C"/>
    <property type="match status" value="1"/>
</dbReference>
<dbReference type="CDD" id="cd04481">
    <property type="entry name" value="RPA1_DBD_B_like"/>
    <property type="match status" value="1"/>
</dbReference>
<dbReference type="GO" id="GO:0006289">
    <property type="term" value="P:nucleotide-excision repair"/>
    <property type="evidence" value="ECO:0000318"/>
    <property type="project" value="GO_Central"/>
</dbReference>
<sequence length="541" mass="60487">MLQANKDKMSSSEDDFTALSEGSSEDDFTALSEGSSEDNLTSLSEHSSEDDFTRLSELTVGKNKCRVRVRVSRLWESFNPKNDISFGLDCLLIDDEGETMQARVLPDDIDQFEEQLTEGKVYALSDFTVGDTRESYMTCSNEFTIYFGRQTVVNEIEGDIDSIPLHSFEFIDFKNLRSRCDDNSVLTDVLGHIVYVGDLQEVEKKSRTIEICNVTIQNLSGRKLGVTLYGDIACGFAEDMLKKGQKGSVVAVFAGMRVESSHSVCSTTCSKYYLDLEIPEVQEFCANLHIQLENPIPEKSEAQKLAESWRTIEQIKRLDPKDYDEDTTFLCRVSLIDIDCTSGWCYLGCDTCQKSMGRAPRKYRCSRCGPIKRPINWYKLKTTVKDATGTMTLMIFCEVAEELVGVSAEELVDEIEDDEEWYTLPEEIEDLLGSTRTFQVFDKHLSGSFSVYAIMDDDIVPVPAATTSQCKEESVPEGSVNAAFPSPATTLCKVEPVLEDSVGMAAPAPTMTPCKEEPFSMVVPAPTTKHECKEEPFVEQC</sequence>
<evidence type="ECO:0000259" key="8">
    <source>
        <dbReference type="Pfam" id="PF08646"/>
    </source>
</evidence>
<reference evidence="9" key="2">
    <citation type="submission" date="2017-02" db="EMBL/GenBank/DDBJ databases">
        <title>WGS assembly of Sorghum bicolor.</title>
        <authorList>
            <person name="Paterson A."/>
            <person name="Mullet J."/>
            <person name="Bowers J."/>
            <person name="Bruggmann R."/>
            <person name="Dubchak I."/>
            <person name="Grimwood J."/>
            <person name="Gundlach H."/>
            <person name="Haberer G."/>
            <person name="Hellsten U."/>
            <person name="Mitros T."/>
            <person name="Poliakov A."/>
            <person name="Schmutz J."/>
            <person name="Spannagl M."/>
            <person name="Tang H."/>
            <person name="Wang X."/>
            <person name="Wicker T."/>
            <person name="Bharti A."/>
            <person name="Chapman J."/>
            <person name="Feltus F."/>
            <person name="Gowik U."/>
            <person name="Grigoriev I."/>
            <person name="Lyons E."/>
            <person name="Maher C."/>
            <person name="Martis M."/>
            <person name="Narechania A."/>
            <person name="Otillar R."/>
            <person name="Penning B."/>
            <person name="Salamov A."/>
            <person name="Wang Y."/>
            <person name="Zhang L."/>
            <person name="Carpita N."/>
            <person name="Freeling M."/>
            <person name="Gingle A."/>
            <person name="Hash C."/>
            <person name="Keller B."/>
            <person name="Klein P."/>
            <person name="Kresovich S."/>
            <person name="Mccann M."/>
            <person name="Ming R."/>
            <person name="Peterson D."/>
            <person name="Rahman M."/>
            <person name="Ware D."/>
            <person name="Westhoff P."/>
            <person name="Mayer K."/>
            <person name="Messing J."/>
            <person name="Sims D."/>
            <person name="Jenkins J."/>
            <person name="Shu S."/>
            <person name="Rokhsar D."/>
        </authorList>
    </citation>
    <scope>NUCLEOTIDE SEQUENCE</scope>
</reference>
<dbReference type="Gene3D" id="2.40.50.140">
    <property type="entry name" value="Nucleic acid-binding proteins"/>
    <property type="match status" value="3"/>
</dbReference>
<protein>
    <recommendedName>
        <fullName evidence="11">Replication factor A C-terminal domain-containing protein</fullName>
    </recommendedName>
</protein>
<dbReference type="GO" id="GO:0006260">
    <property type="term" value="P:DNA replication"/>
    <property type="evidence" value="ECO:0000318"/>
    <property type="project" value="GO_Central"/>
</dbReference>
<dbReference type="AlphaFoldDB" id="A0A1B6QK24"/>
<dbReference type="InterPro" id="IPR003871">
    <property type="entry name" value="RFA1B/D_OB_1st"/>
</dbReference>
<dbReference type="GO" id="GO:0000724">
    <property type="term" value="P:double-strand break repair via homologous recombination"/>
    <property type="evidence" value="ECO:0000318"/>
    <property type="project" value="GO_Central"/>
</dbReference>
<dbReference type="OrthoDB" id="642880at2759"/>
<dbReference type="Gramene" id="KXG38263">
    <property type="protein sequence ID" value="KXG38263"/>
    <property type="gene ID" value="SORBI_3001G208000"/>
</dbReference>
<dbReference type="EMBL" id="CM000760">
    <property type="protein sequence ID" value="KXG38263.1"/>
    <property type="molecule type" value="Genomic_DNA"/>
</dbReference>
<keyword evidence="10" id="KW-1185">Reference proteome</keyword>
<dbReference type="InterPro" id="IPR047192">
    <property type="entry name" value="Euk_RPA1_DBD_C"/>
</dbReference>
<gene>
    <name evidence="9" type="ORF">SORBI_3001G208000</name>
</gene>
<dbReference type="InterPro" id="IPR013955">
    <property type="entry name" value="Rep_factor-A_C"/>
</dbReference>
<evidence type="ECO:0000259" key="7">
    <source>
        <dbReference type="Pfam" id="PF02721"/>
    </source>
</evidence>
<dbReference type="STRING" id="4558.A0A1B6QK24"/>
<name>A0A1B6QK24_SORBI</name>
<dbReference type="Pfam" id="PF02721">
    <property type="entry name" value="DUF223"/>
    <property type="match status" value="1"/>
</dbReference>
<evidence type="ECO:0000256" key="5">
    <source>
        <dbReference type="ARBA" id="ARBA00023125"/>
    </source>
</evidence>
<dbReference type="eggNOG" id="KOG0851">
    <property type="taxonomic scope" value="Eukaryota"/>
</dbReference>
<dbReference type="GO" id="GO:0008270">
    <property type="term" value="F:zinc ion binding"/>
    <property type="evidence" value="ECO:0007669"/>
    <property type="project" value="UniProtKB-KW"/>
</dbReference>
<accession>A0A1B6QK24</accession>
<evidence type="ECO:0000256" key="2">
    <source>
        <dbReference type="ARBA" id="ARBA00022723"/>
    </source>
</evidence>
<dbReference type="Proteomes" id="UP000000768">
    <property type="component" value="Chromosome 1"/>
</dbReference>
<keyword evidence="4" id="KW-0862">Zinc</keyword>
<reference evidence="9 10" key="1">
    <citation type="journal article" date="2009" name="Nature">
        <title>The Sorghum bicolor genome and the diversification of grasses.</title>
        <authorList>
            <person name="Paterson A.H."/>
            <person name="Bowers J.E."/>
            <person name="Bruggmann R."/>
            <person name="Dubchak I."/>
            <person name="Grimwood J."/>
            <person name="Gundlach H."/>
            <person name="Haberer G."/>
            <person name="Hellsten U."/>
            <person name="Mitros T."/>
            <person name="Poliakov A."/>
            <person name="Schmutz J."/>
            <person name="Spannagl M."/>
            <person name="Tang H."/>
            <person name="Wang X."/>
            <person name="Wicker T."/>
            <person name="Bharti A.K."/>
            <person name="Chapman J."/>
            <person name="Feltus F.A."/>
            <person name="Gowik U."/>
            <person name="Grigoriev I.V."/>
            <person name="Lyons E."/>
            <person name="Maher C.A."/>
            <person name="Martis M."/>
            <person name="Narechania A."/>
            <person name="Otillar R.P."/>
            <person name="Penning B.W."/>
            <person name="Salamov A.A."/>
            <person name="Wang Y."/>
            <person name="Zhang L."/>
            <person name="Carpita N.C."/>
            <person name="Freeling M."/>
            <person name="Gingle A.R."/>
            <person name="Hash C.T."/>
            <person name="Keller B."/>
            <person name="Klein P."/>
            <person name="Kresovich S."/>
            <person name="McCann M.C."/>
            <person name="Ming R."/>
            <person name="Peterson D.G."/>
            <person name="Mehboob-ur-Rahman"/>
            <person name="Ware D."/>
            <person name="Westhoff P."/>
            <person name="Mayer K.F."/>
            <person name="Messing J."/>
            <person name="Rokhsar D.S."/>
        </authorList>
    </citation>
    <scope>NUCLEOTIDE SEQUENCE [LARGE SCALE GENOMIC DNA]</scope>
    <source>
        <strain evidence="10">cv. BTx623</strain>
    </source>
</reference>
<dbReference type="GO" id="GO:0043047">
    <property type="term" value="F:single-stranded telomeric DNA binding"/>
    <property type="evidence" value="ECO:0000318"/>
    <property type="project" value="GO_Central"/>
</dbReference>
<dbReference type="GO" id="GO:0003684">
    <property type="term" value="F:damaged DNA binding"/>
    <property type="evidence" value="ECO:0000318"/>
    <property type="project" value="GO_Central"/>
</dbReference>
<feature type="compositionally biased region" description="Basic and acidic residues" evidence="6">
    <location>
        <begin position="1"/>
        <end position="11"/>
    </location>
</feature>
<feature type="domain" description="Replication protein A 70 kDa DNA-binding subunit B/D first OB fold" evidence="7">
    <location>
        <begin position="52"/>
        <end position="155"/>
    </location>
</feature>
<dbReference type="EMBL" id="CM000760">
    <property type="protein sequence ID" value="KXG38264.1"/>
    <property type="molecule type" value="Genomic_DNA"/>
</dbReference>
<dbReference type="GO" id="GO:0051321">
    <property type="term" value="P:meiotic cell cycle"/>
    <property type="evidence" value="ECO:0000318"/>
    <property type="project" value="GO_Central"/>
</dbReference>
<dbReference type="PANTHER" id="PTHR47165:SF3">
    <property type="entry name" value="RETROTRANSPOSON-LIKE PROTEIN"/>
    <property type="match status" value="1"/>
</dbReference>
<dbReference type="Gramene" id="KXG38264">
    <property type="protein sequence ID" value="KXG38264"/>
    <property type="gene ID" value="SORBI_3001G208000"/>
</dbReference>
<evidence type="ECO:0000256" key="1">
    <source>
        <dbReference type="ARBA" id="ARBA00005690"/>
    </source>
</evidence>
<dbReference type="GO" id="GO:0005662">
    <property type="term" value="C:DNA replication factor A complex"/>
    <property type="evidence" value="ECO:0000318"/>
    <property type="project" value="GO_Central"/>
</dbReference>
<keyword evidence="5" id="KW-0238">DNA-binding</keyword>
<keyword evidence="2" id="KW-0479">Metal-binding</keyword>
<dbReference type="CDD" id="cd04480">
    <property type="entry name" value="RPA1_DBD_A_like"/>
    <property type="match status" value="1"/>
</dbReference>
<proteinExistence type="inferred from homology"/>
<keyword evidence="3" id="KW-0863">Zinc-finger</keyword>
<evidence type="ECO:0000256" key="4">
    <source>
        <dbReference type="ARBA" id="ARBA00022833"/>
    </source>
</evidence>
<dbReference type="CDD" id="cd04476">
    <property type="entry name" value="RPA1_DBD_C"/>
    <property type="match status" value="1"/>
</dbReference>
<feature type="compositionally biased region" description="Polar residues" evidence="6">
    <location>
        <begin position="32"/>
        <end position="45"/>
    </location>
</feature>
<dbReference type="PANTHER" id="PTHR47165">
    <property type="entry name" value="OS03G0429900 PROTEIN"/>
    <property type="match status" value="1"/>
</dbReference>
<evidence type="ECO:0000256" key="6">
    <source>
        <dbReference type="SAM" id="MobiDB-lite"/>
    </source>
</evidence>
<dbReference type="InParanoid" id="A0A1B6QK24"/>
<dbReference type="InterPro" id="IPR012340">
    <property type="entry name" value="NA-bd_OB-fold"/>
</dbReference>
<feature type="domain" description="Replication factor A C-terminal" evidence="8">
    <location>
        <begin position="343"/>
        <end position="421"/>
    </location>
</feature>
<dbReference type="SUPFAM" id="SSF50249">
    <property type="entry name" value="Nucleic acid-binding proteins"/>
    <property type="match status" value="3"/>
</dbReference>
<comment type="similarity">
    <text evidence="1">Belongs to the replication factor A protein 1 family.</text>
</comment>
<evidence type="ECO:0008006" key="11">
    <source>
        <dbReference type="Google" id="ProtNLM"/>
    </source>
</evidence>
<dbReference type="GO" id="GO:0007004">
    <property type="term" value="P:telomere maintenance via telomerase"/>
    <property type="evidence" value="ECO:0000318"/>
    <property type="project" value="GO_Central"/>
</dbReference>
<reference evidence="10" key="3">
    <citation type="journal article" date="2018" name="Plant J.">
        <title>The Sorghum bicolor reference genome: improved assembly, gene annotations, a transcriptome atlas, and signatures of genome organization.</title>
        <authorList>
            <person name="McCormick R.F."/>
            <person name="Truong S.K."/>
            <person name="Sreedasyam A."/>
            <person name="Jenkins J."/>
            <person name="Shu S."/>
            <person name="Sims D."/>
            <person name="Kennedy M."/>
            <person name="Amirebrahimi M."/>
            <person name="Weers B.D."/>
            <person name="McKinley B."/>
            <person name="Mattison A."/>
            <person name="Morishige D.T."/>
            <person name="Grimwood J."/>
            <person name="Schmutz J."/>
            <person name="Mullet J.E."/>
        </authorList>
    </citation>
    <scope>NUCLEOTIDE SEQUENCE [LARGE SCALE GENOMIC DNA]</scope>
    <source>
        <strain evidence="10">cv. BTx623</strain>
    </source>
</reference>
<evidence type="ECO:0000313" key="10">
    <source>
        <dbReference type="Proteomes" id="UP000000768"/>
    </source>
</evidence>
<evidence type="ECO:0000313" key="9">
    <source>
        <dbReference type="EMBL" id="KXG38264.1"/>
    </source>
</evidence>